<dbReference type="Proteomes" id="UP000504637">
    <property type="component" value="Unplaced"/>
</dbReference>
<dbReference type="GeneID" id="54363905"/>
<organism evidence="2">
    <name type="scientific">Dissoconium aciculare CBS 342.82</name>
    <dbReference type="NCBI Taxonomy" id="1314786"/>
    <lineage>
        <taxon>Eukaryota</taxon>
        <taxon>Fungi</taxon>
        <taxon>Dikarya</taxon>
        <taxon>Ascomycota</taxon>
        <taxon>Pezizomycotina</taxon>
        <taxon>Dothideomycetes</taxon>
        <taxon>Dothideomycetidae</taxon>
        <taxon>Mycosphaerellales</taxon>
        <taxon>Dissoconiaceae</taxon>
        <taxon>Dissoconium</taxon>
    </lineage>
</organism>
<dbReference type="RefSeq" id="XP_033454916.1">
    <property type="nucleotide sequence ID" value="XM_033606105.1"/>
</dbReference>
<accession>A0A6J3LPT6</accession>
<evidence type="ECO:0000313" key="1">
    <source>
        <dbReference type="Proteomes" id="UP000504637"/>
    </source>
</evidence>
<reference evidence="2" key="2">
    <citation type="submission" date="2020-04" db="EMBL/GenBank/DDBJ databases">
        <authorList>
            <consortium name="NCBI Genome Project"/>
        </authorList>
    </citation>
    <scope>NUCLEOTIDE SEQUENCE</scope>
    <source>
        <strain evidence="2">CBS 342.82</strain>
    </source>
</reference>
<dbReference type="AlphaFoldDB" id="A0A6J3LPT6"/>
<name>A0A6J3LPT6_9PEZI</name>
<proteinExistence type="predicted"/>
<gene>
    <name evidence="2" type="ORF">K489DRAFT_385437</name>
</gene>
<sequence>MKFIEVPQRSASNATTMNTMTTVSPTSHVDFASLHTAENRPLLKDARRELHRRLQKGVDYAPTQRHLLERYRQLILYPVAGDKTQRCQKAVTTGTSPIDNPSTCRCACVA</sequence>
<evidence type="ECO:0000313" key="2">
    <source>
        <dbReference type="RefSeq" id="XP_033454916.1"/>
    </source>
</evidence>
<protein>
    <submittedName>
        <fullName evidence="2">Uncharacterized protein</fullName>
    </submittedName>
</protein>
<reference evidence="2" key="3">
    <citation type="submission" date="2025-08" db="UniProtKB">
        <authorList>
            <consortium name="RefSeq"/>
        </authorList>
    </citation>
    <scope>IDENTIFICATION</scope>
    <source>
        <strain evidence="2">CBS 342.82</strain>
    </source>
</reference>
<reference evidence="2" key="1">
    <citation type="submission" date="2020-01" db="EMBL/GenBank/DDBJ databases">
        <authorList>
            <consortium name="DOE Joint Genome Institute"/>
            <person name="Haridas S."/>
            <person name="Albert R."/>
            <person name="Binder M."/>
            <person name="Bloem J."/>
            <person name="Labutti K."/>
            <person name="Salamov A."/>
            <person name="Andreopoulos B."/>
            <person name="Baker S.E."/>
            <person name="Barry K."/>
            <person name="Bills G."/>
            <person name="Bluhm B.H."/>
            <person name="Cannon C."/>
            <person name="Castanera R."/>
            <person name="Culley D.E."/>
            <person name="Daum C."/>
            <person name="Ezra D."/>
            <person name="Gonzalez J.B."/>
            <person name="Henrissat B."/>
            <person name="Kuo A."/>
            <person name="Liang C."/>
            <person name="Lipzen A."/>
            <person name="Lutzoni F."/>
            <person name="Magnuson J."/>
            <person name="Mondo S."/>
            <person name="Nolan M."/>
            <person name="Ohm R."/>
            <person name="Pangilinan J."/>
            <person name="Park H.-J."/>
            <person name="Ramirez L."/>
            <person name="Alfaro M."/>
            <person name="Sun H."/>
            <person name="Tritt A."/>
            <person name="Yoshinaga Y."/>
            <person name="Zwiers L.-H."/>
            <person name="Turgeon B.G."/>
            <person name="Goodwin S.B."/>
            <person name="Spatafora J.W."/>
            <person name="Crous P.W."/>
            <person name="Grigoriev I.V."/>
        </authorList>
    </citation>
    <scope>NUCLEOTIDE SEQUENCE</scope>
    <source>
        <strain evidence="2">CBS 342.82</strain>
    </source>
</reference>
<keyword evidence="1" id="KW-1185">Reference proteome</keyword>